<proteinExistence type="predicted"/>
<dbReference type="Proteomes" id="UP000002945">
    <property type="component" value="Unassembled WGS sequence"/>
</dbReference>
<dbReference type="HOGENOM" id="CLU_1265565_0_0_10"/>
<evidence type="ECO:0000313" key="2">
    <source>
        <dbReference type="Proteomes" id="UP000002945"/>
    </source>
</evidence>
<dbReference type="eggNOG" id="ENOG502ZPUT">
    <property type="taxonomic scope" value="Bacteria"/>
</dbReference>
<dbReference type="EMBL" id="ABIB01000011">
    <property type="protein sequence ID" value="EDP95092.1"/>
    <property type="molecule type" value="Genomic_DNA"/>
</dbReference>
<keyword evidence="2" id="KW-1185">Reference proteome</keyword>
<dbReference type="STRING" id="391587.KAOT1_02114"/>
<gene>
    <name evidence="1" type="ORF">KAOT1_02114</name>
</gene>
<organism evidence="1 2">
    <name type="scientific">Kordia algicida OT-1</name>
    <dbReference type="NCBI Taxonomy" id="391587"/>
    <lineage>
        <taxon>Bacteria</taxon>
        <taxon>Pseudomonadati</taxon>
        <taxon>Bacteroidota</taxon>
        <taxon>Flavobacteriia</taxon>
        <taxon>Flavobacteriales</taxon>
        <taxon>Flavobacteriaceae</taxon>
        <taxon>Kordia</taxon>
    </lineage>
</organism>
<sequence length="218" mass="25734">MILSKKQKDIMEEKEDLNTKENKIYLEYLGELTDLEIKLIQDQHLIVSLGLVFRNKSGVPYAILDDYSLVTYFAIHQALMLDILRNAGMSASWDAIKFILRYSWNRIRGKKYNKYQGGKFTEKEIKLGLKSQLDKNTSFNFELSGNLDSNDLNKVLDFIGRQKRNDSYKMPDYCFYDEKSEKWIKIDVTDEIRKKAKKKNKVLEKIINEKKKKKPKKN</sequence>
<name>A9E6V3_9FLAO</name>
<evidence type="ECO:0000313" key="1">
    <source>
        <dbReference type="EMBL" id="EDP95092.1"/>
    </source>
</evidence>
<accession>A9E6V3</accession>
<comment type="caution">
    <text evidence="1">The sequence shown here is derived from an EMBL/GenBank/DDBJ whole genome shotgun (WGS) entry which is preliminary data.</text>
</comment>
<reference evidence="1 2" key="1">
    <citation type="journal article" date="2011" name="J. Bacteriol.">
        <title>Genome sequence of the algicidal bacterium Kordia algicida OT-1.</title>
        <authorList>
            <person name="Lee H.S."/>
            <person name="Kang S.G."/>
            <person name="Kwon K.K."/>
            <person name="Lee J.H."/>
            <person name="Kim S.J."/>
        </authorList>
    </citation>
    <scope>NUCLEOTIDE SEQUENCE [LARGE SCALE GENOMIC DNA]</scope>
    <source>
        <strain evidence="1 2">OT-1</strain>
    </source>
</reference>
<dbReference type="AlphaFoldDB" id="A9E6V3"/>
<protein>
    <submittedName>
        <fullName evidence="1">Uncharacterized protein</fullName>
    </submittedName>
</protein>